<dbReference type="SUPFAM" id="SSF53335">
    <property type="entry name" value="S-adenosyl-L-methionine-dependent methyltransferases"/>
    <property type="match status" value="1"/>
</dbReference>
<dbReference type="Pfam" id="PF13649">
    <property type="entry name" value="Methyltransf_25"/>
    <property type="match status" value="1"/>
</dbReference>
<dbReference type="InterPro" id="IPR041698">
    <property type="entry name" value="Methyltransf_25"/>
</dbReference>
<dbReference type="HOGENOM" id="CLU_037990_5_2_11"/>
<dbReference type="PANTHER" id="PTHR43861:SF1">
    <property type="entry name" value="TRANS-ACONITATE 2-METHYLTRANSFERASE"/>
    <property type="match status" value="1"/>
</dbReference>
<dbReference type="GO" id="GO:0030798">
    <property type="term" value="F:trans-aconitate 2-methyltransferase activity"/>
    <property type="evidence" value="ECO:0007669"/>
    <property type="project" value="InterPro"/>
</dbReference>
<keyword evidence="1" id="KW-0489">Methyltransferase</keyword>
<name>E5XUT8_SEGRC</name>
<keyword evidence="5" id="KW-1185">Reference proteome</keyword>
<evidence type="ECO:0000256" key="1">
    <source>
        <dbReference type="ARBA" id="ARBA00022603"/>
    </source>
</evidence>
<organism evidence="4 5">
    <name type="scientific">Segniliparus rugosus (strain ATCC BAA-974 / DSM 45345 / CCUG 50838 / CIP 108380 / JCM 13579 / CDC 945)</name>
    <dbReference type="NCBI Taxonomy" id="679197"/>
    <lineage>
        <taxon>Bacteria</taxon>
        <taxon>Bacillati</taxon>
        <taxon>Actinomycetota</taxon>
        <taxon>Actinomycetes</taxon>
        <taxon>Mycobacteriales</taxon>
        <taxon>Segniliparaceae</taxon>
        <taxon>Segniliparus</taxon>
    </lineage>
</organism>
<accession>E5XUT8</accession>
<dbReference type="GO" id="GO:0032259">
    <property type="term" value="P:methylation"/>
    <property type="evidence" value="ECO:0007669"/>
    <property type="project" value="UniProtKB-KW"/>
</dbReference>
<dbReference type="CDD" id="cd02440">
    <property type="entry name" value="AdoMet_MTases"/>
    <property type="match status" value="1"/>
</dbReference>
<dbReference type="AlphaFoldDB" id="E5XUT8"/>
<dbReference type="InterPro" id="IPR029063">
    <property type="entry name" value="SAM-dependent_MTases_sf"/>
</dbReference>
<dbReference type="Gene3D" id="1.10.150.290">
    <property type="entry name" value="S-adenosyl-L-methionine-dependent methyltransferases"/>
    <property type="match status" value="1"/>
</dbReference>
<dbReference type="PANTHER" id="PTHR43861">
    <property type="entry name" value="TRANS-ACONITATE 2-METHYLTRANSFERASE-RELATED"/>
    <property type="match status" value="1"/>
</dbReference>
<dbReference type="RefSeq" id="WP_007472122.1">
    <property type="nucleotide sequence ID" value="NZ_KI391953.1"/>
</dbReference>
<dbReference type="Proteomes" id="UP000004816">
    <property type="component" value="Unassembled WGS sequence"/>
</dbReference>
<dbReference type="eggNOG" id="COG4106">
    <property type="taxonomic scope" value="Bacteria"/>
</dbReference>
<keyword evidence="2" id="KW-0808">Transferase</keyword>
<reference evidence="4 5" key="1">
    <citation type="journal article" date="2011" name="Stand. Genomic Sci.">
        <title>High quality draft genome sequence of Segniliparus rugosus CDC 945(T)= (ATCC BAA-974(T)).</title>
        <authorList>
            <person name="Earl A.M."/>
            <person name="Desjardins C.A."/>
            <person name="Fitzgerald M.G."/>
            <person name="Arachchi H.M."/>
            <person name="Zeng Q."/>
            <person name="Mehta T."/>
            <person name="Griggs A."/>
            <person name="Birren B.W."/>
            <person name="Toney N.C."/>
            <person name="Carr J."/>
            <person name="Posey J."/>
            <person name="Butler W.R."/>
        </authorList>
    </citation>
    <scope>NUCLEOTIDE SEQUENCE [LARGE SCALE GENOMIC DNA]</scope>
    <source>
        <strain evidence="5">ATCC BAA-974 / DSM 45345 / CCUG 50838 / CIP 108380 / JCM 13579 / CDC 945</strain>
    </source>
</reference>
<evidence type="ECO:0000259" key="3">
    <source>
        <dbReference type="Pfam" id="PF13649"/>
    </source>
</evidence>
<dbReference type="InterPro" id="IPR023149">
    <property type="entry name" value="Trans_acon_MeTrfase_C"/>
</dbReference>
<dbReference type="EMBL" id="ACZI02000001">
    <property type="protein sequence ID" value="EFV11926.1"/>
    <property type="molecule type" value="Genomic_DNA"/>
</dbReference>
<dbReference type="OrthoDB" id="9795085at2"/>
<sequence>MATSWDPNVYHRFSDQRDRAYFDLLARVPDIAPKKVVDLGCATGRLTAALGERWPQAEVVGVDSSPAMVAEAAADLPGNVRVELGDIAGFSAEGVDLLFTNAALQWLPQHRELIAAWAGQLNQGGAIAWQVPGNFLSPSHVLMRTLAQGPKWKPKLDGVLRGGDSTDSAEQYARLALSSGLVPDAWESTYVHLLEGEDPVLNWVRGTGLRPVLDKLSEEEAAQFEREYAGLVRMAYPKAGEFTPFPFRRIFCVAVKA</sequence>
<proteinExistence type="predicted"/>
<evidence type="ECO:0000313" key="5">
    <source>
        <dbReference type="Proteomes" id="UP000004816"/>
    </source>
</evidence>
<feature type="domain" description="Methyltransferase" evidence="3">
    <location>
        <begin position="36"/>
        <end position="125"/>
    </location>
</feature>
<comment type="caution">
    <text evidence="4">The sequence shown here is derived from an EMBL/GenBank/DDBJ whole genome shotgun (WGS) entry which is preliminary data.</text>
</comment>
<protein>
    <recommendedName>
        <fullName evidence="3">Methyltransferase domain-containing protein</fullName>
    </recommendedName>
</protein>
<evidence type="ECO:0000256" key="2">
    <source>
        <dbReference type="ARBA" id="ARBA00022679"/>
    </source>
</evidence>
<gene>
    <name evidence="4" type="ORF">HMPREF9336_03260</name>
</gene>
<dbReference type="Gene3D" id="3.40.50.150">
    <property type="entry name" value="Vaccinia Virus protein VP39"/>
    <property type="match status" value="1"/>
</dbReference>
<dbReference type="STRING" id="679197.HMPREF9336_03260"/>
<evidence type="ECO:0000313" key="4">
    <source>
        <dbReference type="EMBL" id="EFV11926.1"/>
    </source>
</evidence>